<feature type="transmembrane region" description="Helical" evidence="1">
    <location>
        <begin position="36"/>
        <end position="55"/>
    </location>
</feature>
<feature type="transmembrane region" description="Helical" evidence="1">
    <location>
        <begin position="7"/>
        <end position="30"/>
    </location>
</feature>
<gene>
    <name evidence="2" type="ORF">IAB94_00150</name>
</gene>
<proteinExistence type="predicted"/>
<dbReference type="Proteomes" id="UP000823913">
    <property type="component" value="Unassembled WGS sequence"/>
</dbReference>
<sequence length="248" mass="26558">MKRISFFAVIADSALSALCAFALIFTAVRFYTKNPALGLGLGIAAFLLFGALAFLRLNAKRGKAAAYGAGMSRRRNFATYLCTLSPDAAAGIIAKALGGTAEGARVLRGESIYIPKFTPQPLSPNDICGAIAFESDKKKIVACNGATDDAKKFASIAGAQVVTSDEIFDKLEDMGALPEKYPFAEAAKPKLREALKGAIKRANAGRLFWCGLWLTAFSYFTFFPVYYIIAGGIMLIFAAVCLIFGKRD</sequence>
<organism evidence="2 3">
    <name type="scientific">Candidatus Coproplasma avicola</name>
    <dbReference type="NCBI Taxonomy" id="2840744"/>
    <lineage>
        <taxon>Bacteria</taxon>
        <taxon>Bacillati</taxon>
        <taxon>Bacillota</taxon>
        <taxon>Clostridia</taxon>
        <taxon>Eubacteriales</taxon>
        <taxon>Candidatus Coproplasma</taxon>
    </lineage>
</organism>
<protein>
    <submittedName>
        <fullName evidence="2">Uncharacterized protein</fullName>
    </submittedName>
</protein>
<evidence type="ECO:0000313" key="2">
    <source>
        <dbReference type="EMBL" id="HIR66440.1"/>
    </source>
</evidence>
<reference evidence="2" key="1">
    <citation type="submission" date="2020-10" db="EMBL/GenBank/DDBJ databases">
        <authorList>
            <person name="Gilroy R."/>
        </authorList>
    </citation>
    <scope>NUCLEOTIDE SEQUENCE</scope>
    <source>
        <strain evidence="2">ChiW16-3235</strain>
    </source>
</reference>
<dbReference type="EMBL" id="DVHK01000002">
    <property type="protein sequence ID" value="HIR66440.1"/>
    <property type="molecule type" value="Genomic_DNA"/>
</dbReference>
<feature type="transmembrane region" description="Helical" evidence="1">
    <location>
        <begin position="204"/>
        <end position="220"/>
    </location>
</feature>
<evidence type="ECO:0000313" key="3">
    <source>
        <dbReference type="Proteomes" id="UP000823913"/>
    </source>
</evidence>
<evidence type="ECO:0000256" key="1">
    <source>
        <dbReference type="SAM" id="Phobius"/>
    </source>
</evidence>
<dbReference type="AlphaFoldDB" id="A0A9D1J8I4"/>
<reference evidence="2" key="2">
    <citation type="journal article" date="2021" name="PeerJ">
        <title>Extensive microbial diversity within the chicken gut microbiome revealed by metagenomics and culture.</title>
        <authorList>
            <person name="Gilroy R."/>
            <person name="Ravi A."/>
            <person name="Getino M."/>
            <person name="Pursley I."/>
            <person name="Horton D.L."/>
            <person name="Alikhan N.F."/>
            <person name="Baker D."/>
            <person name="Gharbi K."/>
            <person name="Hall N."/>
            <person name="Watson M."/>
            <person name="Adriaenssens E.M."/>
            <person name="Foster-Nyarko E."/>
            <person name="Jarju S."/>
            <person name="Secka A."/>
            <person name="Antonio M."/>
            <person name="Oren A."/>
            <person name="Chaudhuri R.R."/>
            <person name="La Ragione R."/>
            <person name="Hildebrand F."/>
            <person name="Pallen M.J."/>
        </authorList>
    </citation>
    <scope>NUCLEOTIDE SEQUENCE</scope>
    <source>
        <strain evidence="2">ChiW16-3235</strain>
    </source>
</reference>
<keyword evidence="1" id="KW-0472">Membrane</keyword>
<keyword evidence="1" id="KW-1133">Transmembrane helix</keyword>
<keyword evidence="1" id="KW-0812">Transmembrane</keyword>
<feature type="transmembrane region" description="Helical" evidence="1">
    <location>
        <begin position="226"/>
        <end position="245"/>
    </location>
</feature>
<accession>A0A9D1J8I4</accession>
<name>A0A9D1J8I4_9FIRM</name>
<comment type="caution">
    <text evidence="2">The sequence shown here is derived from an EMBL/GenBank/DDBJ whole genome shotgun (WGS) entry which is preliminary data.</text>
</comment>